<proteinExistence type="predicted"/>
<reference evidence="1 2" key="1">
    <citation type="submission" date="2022-04" db="EMBL/GenBank/DDBJ databases">
        <title>Genome draft of Actinomadura sp. ATCC 31491.</title>
        <authorList>
            <person name="Shi X."/>
            <person name="Du Y."/>
        </authorList>
    </citation>
    <scope>NUCLEOTIDE SEQUENCE [LARGE SCALE GENOMIC DNA]</scope>
    <source>
        <strain evidence="1 2">ATCC 31491</strain>
    </source>
</reference>
<comment type="caution">
    <text evidence="1">The sequence shown here is derived from an EMBL/GenBank/DDBJ whole genome shotgun (WGS) entry which is preliminary data.</text>
</comment>
<keyword evidence="2" id="KW-1185">Reference proteome</keyword>
<organism evidence="1 2">
    <name type="scientific">Actinomadura luzonensis</name>
    <dbReference type="NCBI Taxonomy" id="2805427"/>
    <lineage>
        <taxon>Bacteria</taxon>
        <taxon>Bacillati</taxon>
        <taxon>Actinomycetota</taxon>
        <taxon>Actinomycetes</taxon>
        <taxon>Streptosporangiales</taxon>
        <taxon>Thermomonosporaceae</taxon>
        <taxon>Actinomadura</taxon>
    </lineage>
</organism>
<evidence type="ECO:0000313" key="1">
    <source>
        <dbReference type="EMBL" id="MCK2221612.1"/>
    </source>
</evidence>
<evidence type="ECO:0008006" key="3">
    <source>
        <dbReference type="Google" id="ProtNLM"/>
    </source>
</evidence>
<sequence length="107" mass="12256">MALPPLHEGLADKVPDSLADLRGPAEGVVALPPWLAWSGLTEFDLSQFKIRMEMYRIVITTGRRVDYETYLNADLLMADWPLLRRGLGPAYRHAWENKLPLRRERVA</sequence>
<name>A0ABT0GAI9_9ACTN</name>
<dbReference type="RefSeq" id="WP_242373237.1">
    <property type="nucleotide sequence ID" value="NZ_JAKRKC020000003.1"/>
</dbReference>
<gene>
    <name evidence="1" type="ORF">MF672_048585</name>
</gene>
<evidence type="ECO:0000313" key="2">
    <source>
        <dbReference type="Proteomes" id="UP001317259"/>
    </source>
</evidence>
<dbReference type="EMBL" id="JAKRKC020000003">
    <property type="protein sequence ID" value="MCK2221612.1"/>
    <property type="molecule type" value="Genomic_DNA"/>
</dbReference>
<protein>
    <recommendedName>
        <fullName evidence="3">Transcriptional regulator</fullName>
    </recommendedName>
</protein>
<dbReference type="Proteomes" id="UP001317259">
    <property type="component" value="Unassembled WGS sequence"/>
</dbReference>
<accession>A0ABT0GAI9</accession>